<dbReference type="VEuPathDB" id="FungiDB:EYZ11_006134"/>
<keyword evidence="1" id="KW-0732">Signal</keyword>
<reference evidence="2 3" key="1">
    <citation type="submission" date="2019-03" db="EMBL/GenBank/DDBJ databases">
        <title>The genome sequence of a newly discovered highly antifungal drug resistant Aspergillus species, Aspergillus tanneri NIH 1004.</title>
        <authorList>
            <person name="Mounaud S."/>
            <person name="Singh I."/>
            <person name="Joardar V."/>
            <person name="Pakala S."/>
            <person name="Pakala S."/>
            <person name="Venepally P."/>
            <person name="Hoover J."/>
            <person name="Nierman W."/>
            <person name="Chung J."/>
            <person name="Losada L."/>
        </authorList>
    </citation>
    <scope>NUCLEOTIDE SEQUENCE [LARGE SCALE GENOMIC DNA]</scope>
    <source>
        <strain evidence="2 3">NIH1004</strain>
    </source>
</reference>
<dbReference type="EMBL" id="SOSA01000211">
    <property type="protein sequence ID" value="THC94373.1"/>
    <property type="molecule type" value="Genomic_DNA"/>
</dbReference>
<comment type="caution">
    <text evidence="2">The sequence shown here is derived from an EMBL/GenBank/DDBJ whole genome shotgun (WGS) entry which is preliminary data.</text>
</comment>
<sequence>MATSDAMKFVWGHWVFLLAEGTGVAELEANDCAHDRISEMAPTYQQLGGETDFGEIYCVVNSCENLLDDSFLRRGDRQILGNGISTMILFRP</sequence>
<dbReference type="Proteomes" id="UP000308092">
    <property type="component" value="Unassembled WGS sequence"/>
</dbReference>
<keyword evidence="3" id="KW-1185">Reference proteome</keyword>
<evidence type="ECO:0000313" key="2">
    <source>
        <dbReference type="EMBL" id="THC94373.1"/>
    </source>
</evidence>
<feature type="chain" id="PRO_5020893011" evidence="1">
    <location>
        <begin position="22"/>
        <end position="92"/>
    </location>
</feature>
<dbReference type="AlphaFoldDB" id="A0A4S3JG86"/>
<protein>
    <submittedName>
        <fullName evidence="2">Uncharacterized protein</fullName>
    </submittedName>
</protein>
<proteinExistence type="predicted"/>
<accession>A0A4S3JG86</accession>
<name>A0A4S3JG86_9EURO</name>
<organism evidence="2 3">
    <name type="scientific">Aspergillus tanneri</name>
    <dbReference type="NCBI Taxonomy" id="1220188"/>
    <lineage>
        <taxon>Eukaryota</taxon>
        <taxon>Fungi</taxon>
        <taxon>Dikarya</taxon>
        <taxon>Ascomycota</taxon>
        <taxon>Pezizomycotina</taxon>
        <taxon>Eurotiomycetes</taxon>
        <taxon>Eurotiomycetidae</taxon>
        <taxon>Eurotiales</taxon>
        <taxon>Aspergillaceae</taxon>
        <taxon>Aspergillus</taxon>
        <taxon>Aspergillus subgen. Circumdati</taxon>
    </lineage>
</organism>
<feature type="signal peptide" evidence="1">
    <location>
        <begin position="1"/>
        <end position="21"/>
    </location>
</feature>
<gene>
    <name evidence="2" type="ORF">EYZ11_006134</name>
</gene>
<evidence type="ECO:0000313" key="3">
    <source>
        <dbReference type="Proteomes" id="UP000308092"/>
    </source>
</evidence>
<evidence type="ECO:0000256" key="1">
    <source>
        <dbReference type="SAM" id="SignalP"/>
    </source>
</evidence>